<proteinExistence type="predicted"/>
<organism evidence="1 2">
    <name type="scientific">Tanacetum coccineum</name>
    <dbReference type="NCBI Taxonomy" id="301880"/>
    <lineage>
        <taxon>Eukaryota</taxon>
        <taxon>Viridiplantae</taxon>
        <taxon>Streptophyta</taxon>
        <taxon>Embryophyta</taxon>
        <taxon>Tracheophyta</taxon>
        <taxon>Spermatophyta</taxon>
        <taxon>Magnoliopsida</taxon>
        <taxon>eudicotyledons</taxon>
        <taxon>Gunneridae</taxon>
        <taxon>Pentapetalae</taxon>
        <taxon>asterids</taxon>
        <taxon>campanulids</taxon>
        <taxon>Asterales</taxon>
        <taxon>Asteraceae</taxon>
        <taxon>Asteroideae</taxon>
        <taxon>Anthemideae</taxon>
        <taxon>Anthemidinae</taxon>
        <taxon>Tanacetum</taxon>
    </lineage>
</organism>
<evidence type="ECO:0000313" key="2">
    <source>
        <dbReference type="Proteomes" id="UP001151760"/>
    </source>
</evidence>
<comment type="caution">
    <text evidence="1">The sequence shown here is derived from an EMBL/GenBank/DDBJ whole genome shotgun (WGS) entry which is preliminary data.</text>
</comment>
<protein>
    <submittedName>
        <fullName evidence="1">Uncharacterized protein</fullName>
    </submittedName>
</protein>
<dbReference type="Proteomes" id="UP001151760">
    <property type="component" value="Unassembled WGS sequence"/>
</dbReference>
<reference evidence="1" key="1">
    <citation type="journal article" date="2022" name="Int. J. Mol. Sci.">
        <title>Draft Genome of Tanacetum Coccineum: Genomic Comparison of Closely Related Tanacetum-Family Plants.</title>
        <authorList>
            <person name="Yamashiro T."/>
            <person name="Shiraishi A."/>
            <person name="Nakayama K."/>
            <person name="Satake H."/>
        </authorList>
    </citation>
    <scope>NUCLEOTIDE SEQUENCE</scope>
</reference>
<reference evidence="1" key="2">
    <citation type="submission" date="2022-01" db="EMBL/GenBank/DDBJ databases">
        <authorList>
            <person name="Yamashiro T."/>
            <person name="Shiraishi A."/>
            <person name="Satake H."/>
            <person name="Nakayama K."/>
        </authorList>
    </citation>
    <scope>NUCLEOTIDE SEQUENCE</scope>
</reference>
<name>A0ABQ4XFN1_9ASTR</name>
<accession>A0ABQ4XFN1</accession>
<keyword evidence="2" id="KW-1185">Reference proteome</keyword>
<dbReference type="EMBL" id="BQNB010009444">
    <property type="protein sequence ID" value="GJS63627.1"/>
    <property type="molecule type" value="Genomic_DNA"/>
</dbReference>
<sequence length="71" mass="7474">MATLGGDGIEVETTVDRGGEVVGRGWRWPAAVVKGFLKCEGDEGVGRVLVQTCSPTLTESDNIHLTASESK</sequence>
<gene>
    <name evidence="1" type="ORF">Tco_0678191</name>
</gene>
<evidence type="ECO:0000313" key="1">
    <source>
        <dbReference type="EMBL" id="GJS63627.1"/>
    </source>
</evidence>